<dbReference type="OrthoDB" id="672271at2"/>
<protein>
    <submittedName>
        <fullName evidence="2">Uncharacterized protein</fullName>
    </submittedName>
</protein>
<organism evidence="2 3">
    <name type="scientific">Lacibacter cauensis</name>
    <dbReference type="NCBI Taxonomy" id="510947"/>
    <lineage>
        <taxon>Bacteria</taxon>
        <taxon>Pseudomonadati</taxon>
        <taxon>Bacteroidota</taxon>
        <taxon>Chitinophagia</taxon>
        <taxon>Chitinophagales</taxon>
        <taxon>Chitinophagaceae</taxon>
        <taxon>Lacibacter</taxon>
    </lineage>
</organism>
<feature type="coiled-coil region" evidence="1">
    <location>
        <begin position="64"/>
        <end position="117"/>
    </location>
</feature>
<name>A0A562SGX1_9BACT</name>
<evidence type="ECO:0000256" key="1">
    <source>
        <dbReference type="SAM" id="Coils"/>
    </source>
</evidence>
<comment type="caution">
    <text evidence="2">The sequence shown here is derived from an EMBL/GenBank/DDBJ whole genome shotgun (WGS) entry which is preliminary data.</text>
</comment>
<feature type="coiled-coil region" evidence="1">
    <location>
        <begin position="6"/>
        <end position="33"/>
    </location>
</feature>
<accession>A0A562SGX1</accession>
<reference evidence="2 3" key="1">
    <citation type="journal article" date="2015" name="Stand. Genomic Sci.">
        <title>Genomic Encyclopedia of Bacterial and Archaeal Type Strains, Phase III: the genomes of soil and plant-associated and newly described type strains.</title>
        <authorList>
            <person name="Whitman W.B."/>
            <person name="Woyke T."/>
            <person name="Klenk H.P."/>
            <person name="Zhou Y."/>
            <person name="Lilburn T.G."/>
            <person name="Beck B.J."/>
            <person name="De Vos P."/>
            <person name="Vandamme P."/>
            <person name="Eisen J.A."/>
            <person name="Garrity G."/>
            <person name="Hugenholtz P."/>
            <person name="Kyrpides N.C."/>
        </authorList>
    </citation>
    <scope>NUCLEOTIDE SEQUENCE [LARGE SCALE GENOMIC DNA]</scope>
    <source>
        <strain evidence="2 3">CGMCC 1.7271</strain>
    </source>
</reference>
<gene>
    <name evidence="2" type="ORF">IQ13_3095</name>
</gene>
<dbReference type="EMBL" id="VLLE01000005">
    <property type="protein sequence ID" value="TWI80418.1"/>
    <property type="molecule type" value="Genomic_DNA"/>
</dbReference>
<dbReference type="Proteomes" id="UP000316167">
    <property type="component" value="Unassembled WGS sequence"/>
</dbReference>
<keyword evidence="1" id="KW-0175">Coiled coil</keyword>
<dbReference type="AlphaFoldDB" id="A0A562SGX1"/>
<dbReference type="RefSeq" id="WP_144887329.1">
    <property type="nucleotide sequence ID" value="NZ_VLLE01000005.1"/>
</dbReference>
<sequence length="125" mass="15043">MVSTDTTQLNRECSSWREQLRSYRNEMSQLRDQLQLMASGEKDKDVLTEVEHYHNQFYIQQINIHDLKQAIKSHDRRLQMEEMRPAGQPSPETLQEHEELHDQYEVLEHTLNELRSEFMHFMAKA</sequence>
<proteinExistence type="predicted"/>
<evidence type="ECO:0000313" key="2">
    <source>
        <dbReference type="EMBL" id="TWI80418.1"/>
    </source>
</evidence>
<keyword evidence="3" id="KW-1185">Reference proteome</keyword>
<evidence type="ECO:0000313" key="3">
    <source>
        <dbReference type="Proteomes" id="UP000316167"/>
    </source>
</evidence>